<dbReference type="AlphaFoldDB" id="A0A6A4IWV4"/>
<gene>
    <name evidence="2" type="ORF">GE061_005311</name>
</gene>
<dbReference type="OrthoDB" id="10541148at2759"/>
<evidence type="ECO:0000313" key="2">
    <source>
        <dbReference type="EMBL" id="KAF6200864.1"/>
    </source>
</evidence>
<organism evidence="2 3">
    <name type="scientific">Apolygus lucorum</name>
    <name type="common">Small green plant bug</name>
    <name type="synonym">Lygocoris lucorum</name>
    <dbReference type="NCBI Taxonomy" id="248454"/>
    <lineage>
        <taxon>Eukaryota</taxon>
        <taxon>Metazoa</taxon>
        <taxon>Ecdysozoa</taxon>
        <taxon>Arthropoda</taxon>
        <taxon>Hexapoda</taxon>
        <taxon>Insecta</taxon>
        <taxon>Pterygota</taxon>
        <taxon>Neoptera</taxon>
        <taxon>Paraneoptera</taxon>
        <taxon>Hemiptera</taxon>
        <taxon>Heteroptera</taxon>
        <taxon>Panheteroptera</taxon>
        <taxon>Cimicomorpha</taxon>
        <taxon>Miridae</taxon>
        <taxon>Mirini</taxon>
        <taxon>Apolygus</taxon>
    </lineage>
</organism>
<evidence type="ECO:0000313" key="3">
    <source>
        <dbReference type="Proteomes" id="UP000466442"/>
    </source>
</evidence>
<feature type="compositionally biased region" description="Low complexity" evidence="1">
    <location>
        <begin position="69"/>
        <end position="101"/>
    </location>
</feature>
<keyword evidence="3" id="KW-1185">Reference proteome</keyword>
<dbReference type="EMBL" id="WIXP02000013">
    <property type="protein sequence ID" value="KAF6200864.1"/>
    <property type="molecule type" value="Genomic_DNA"/>
</dbReference>
<reference evidence="2" key="1">
    <citation type="journal article" date="2021" name="Mol. Ecol. Resour.">
        <title>Apolygus lucorum genome provides insights into omnivorousness and mesophyll feeding.</title>
        <authorList>
            <person name="Liu Y."/>
            <person name="Liu H."/>
            <person name="Wang H."/>
            <person name="Huang T."/>
            <person name="Liu B."/>
            <person name="Yang B."/>
            <person name="Yin L."/>
            <person name="Li B."/>
            <person name="Zhang Y."/>
            <person name="Zhang S."/>
            <person name="Jiang F."/>
            <person name="Zhang X."/>
            <person name="Ren Y."/>
            <person name="Wang B."/>
            <person name="Wang S."/>
            <person name="Lu Y."/>
            <person name="Wu K."/>
            <person name="Fan W."/>
            <person name="Wang G."/>
        </authorList>
    </citation>
    <scope>NUCLEOTIDE SEQUENCE</scope>
    <source>
        <strain evidence="2">12Hb</strain>
    </source>
</reference>
<proteinExistence type="predicted"/>
<protein>
    <submittedName>
        <fullName evidence="2">Uncharacterized protein</fullName>
    </submittedName>
</protein>
<accession>A0A6A4IWV4</accession>
<name>A0A6A4IWV4_APOLU</name>
<comment type="caution">
    <text evidence="2">The sequence shown here is derived from an EMBL/GenBank/DDBJ whole genome shotgun (WGS) entry which is preliminary data.</text>
</comment>
<dbReference type="Proteomes" id="UP000466442">
    <property type="component" value="Unassembled WGS sequence"/>
</dbReference>
<feature type="region of interest" description="Disordered" evidence="1">
    <location>
        <begin position="50"/>
        <end position="116"/>
    </location>
</feature>
<feature type="compositionally biased region" description="Basic residues" evidence="1">
    <location>
        <begin position="102"/>
        <end position="116"/>
    </location>
</feature>
<evidence type="ECO:0000256" key="1">
    <source>
        <dbReference type="SAM" id="MobiDB-lite"/>
    </source>
</evidence>
<sequence>MDPCIVEKGESCCGYPFYDCISDGRESLCQSVSDFPELSAELMLRLREAKDRGDPDATAIQRGVYDLLGTTTRRPGGGNRNPTTRSGGNRPRTTPRAAGRQTTRRTTRRPQRSSSK</sequence>